<feature type="signal peptide" evidence="1">
    <location>
        <begin position="1"/>
        <end position="25"/>
    </location>
</feature>
<keyword evidence="3" id="KW-1185">Reference proteome</keyword>
<keyword evidence="1" id="KW-0732">Signal</keyword>
<name>A0A9P5S3R2_9FUNG</name>
<comment type="caution">
    <text evidence="2">The sequence shown here is derived from an EMBL/GenBank/DDBJ whole genome shotgun (WGS) entry which is preliminary data.</text>
</comment>
<gene>
    <name evidence="2" type="ORF">BG015_006019</name>
</gene>
<evidence type="ECO:0008006" key="4">
    <source>
        <dbReference type="Google" id="ProtNLM"/>
    </source>
</evidence>
<sequence length="68" mass="7318">MVKITSFFLISLSASLLTLSGSVEAESNLRACFLQVPKNPLTAQGLASPYILKKGNCDQTIGDQQIFV</sequence>
<feature type="chain" id="PRO_5040163315" description="Secreted protein" evidence="1">
    <location>
        <begin position="26"/>
        <end position="68"/>
    </location>
</feature>
<evidence type="ECO:0000256" key="1">
    <source>
        <dbReference type="SAM" id="SignalP"/>
    </source>
</evidence>
<dbReference type="EMBL" id="JAAAUQ010000281">
    <property type="protein sequence ID" value="KAF9151933.1"/>
    <property type="molecule type" value="Genomic_DNA"/>
</dbReference>
<organism evidence="2 3">
    <name type="scientific">Linnemannia schmuckeri</name>
    <dbReference type="NCBI Taxonomy" id="64567"/>
    <lineage>
        <taxon>Eukaryota</taxon>
        <taxon>Fungi</taxon>
        <taxon>Fungi incertae sedis</taxon>
        <taxon>Mucoromycota</taxon>
        <taxon>Mortierellomycotina</taxon>
        <taxon>Mortierellomycetes</taxon>
        <taxon>Mortierellales</taxon>
        <taxon>Mortierellaceae</taxon>
        <taxon>Linnemannia</taxon>
    </lineage>
</organism>
<protein>
    <recommendedName>
        <fullName evidence="4">Secreted protein</fullName>
    </recommendedName>
</protein>
<dbReference type="Proteomes" id="UP000748756">
    <property type="component" value="Unassembled WGS sequence"/>
</dbReference>
<dbReference type="OrthoDB" id="2399191at2759"/>
<reference evidence="2" key="1">
    <citation type="journal article" date="2020" name="Fungal Divers.">
        <title>Resolving the Mortierellaceae phylogeny through synthesis of multi-gene phylogenetics and phylogenomics.</title>
        <authorList>
            <person name="Vandepol N."/>
            <person name="Liber J."/>
            <person name="Desiro A."/>
            <person name="Na H."/>
            <person name="Kennedy M."/>
            <person name="Barry K."/>
            <person name="Grigoriev I.V."/>
            <person name="Miller A.N."/>
            <person name="O'Donnell K."/>
            <person name="Stajich J.E."/>
            <person name="Bonito G."/>
        </authorList>
    </citation>
    <scope>NUCLEOTIDE SEQUENCE</scope>
    <source>
        <strain evidence="2">NRRL 6426</strain>
    </source>
</reference>
<proteinExistence type="predicted"/>
<evidence type="ECO:0000313" key="3">
    <source>
        <dbReference type="Proteomes" id="UP000748756"/>
    </source>
</evidence>
<evidence type="ECO:0000313" key="2">
    <source>
        <dbReference type="EMBL" id="KAF9151933.1"/>
    </source>
</evidence>
<accession>A0A9P5S3R2</accession>
<dbReference type="AlphaFoldDB" id="A0A9P5S3R2"/>